<gene>
    <name evidence="4" type="ORF">CSSPTR1EN2_LOCUS15143</name>
</gene>
<feature type="region of interest" description="Disordered" evidence="1">
    <location>
        <begin position="378"/>
        <end position="405"/>
    </location>
</feature>
<evidence type="ECO:0000313" key="4">
    <source>
        <dbReference type="EMBL" id="CAK9220074.1"/>
    </source>
</evidence>
<keyword evidence="2" id="KW-0812">Transmembrane</keyword>
<keyword evidence="5" id="KW-1185">Reference proteome</keyword>
<name>A0ABP0UF87_9BRYO</name>
<evidence type="ECO:0000313" key="5">
    <source>
        <dbReference type="Proteomes" id="UP001497512"/>
    </source>
</evidence>
<keyword evidence="2" id="KW-1133">Transmembrane helix</keyword>
<feature type="domain" description="C2H2-type" evidence="3">
    <location>
        <begin position="34"/>
        <end position="56"/>
    </location>
</feature>
<dbReference type="PROSITE" id="PS00028">
    <property type="entry name" value="ZINC_FINGER_C2H2_1"/>
    <property type="match status" value="1"/>
</dbReference>
<dbReference type="Pfam" id="PF12874">
    <property type="entry name" value="zf-met"/>
    <property type="match status" value="1"/>
</dbReference>
<reference evidence="4" key="1">
    <citation type="submission" date="2024-02" db="EMBL/GenBank/DDBJ databases">
        <authorList>
            <consortium name="ELIXIR-Norway"/>
            <consortium name="Elixir Norway"/>
        </authorList>
    </citation>
    <scope>NUCLEOTIDE SEQUENCE</scope>
</reference>
<dbReference type="PANTHER" id="PTHR35497:SF1">
    <property type="entry name" value="ACYL-UDP-N-ACETYLGLUCOSAMINE O-ACYLTRANSFERASE"/>
    <property type="match status" value="1"/>
</dbReference>
<dbReference type="Proteomes" id="UP001497512">
    <property type="component" value="Chromosome 3"/>
</dbReference>
<accession>A0ABP0UF87</accession>
<dbReference type="EMBL" id="OZ019895">
    <property type="protein sequence ID" value="CAK9220074.1"/>
    <property type="molecule type" value="Genomic_DNA"/>
</dbReference>
<feature type="transmembrane region" description="Helical" evidence="2">
    <location>
        <begin position="595"/>
        <end position="617"/>
    </location>
</feature>
<dbReference type="PANTHER" id="PTHR35497">
    <property type="entry name" value="ACYL-UDP-N-ACETYLGLUCOSAMINE O-ACYLTRANSFERASE"/>
    <property type="match status" value="1"/>
</dbReference>
<dbReference type="SUPFAM" id="SSF57667">
    <property type="entry name" value="beta-beta-alpha zinc fingers"/>
    <property type="match status" value="1"/>
</dbReference>
<dbReference type="InterPro" id="IPR013087">
    <property type="entry name" value="Znf_C2H2_type"/>
</dbReference>
<evidence type="ECO:0000256" key="1">
    <source>
        <dbReference type="SAM" id="MobiDB-lite"/>
    </source>
</evidence>
<sequence>MREDTARAVLRDARQRGHDHVELRRDGPHTIFYCNLCGTRCYSDAALADHLNGNRHGRRSAMTRASALVVREQQLPQSWPTVVPASRSLLKRPGEETESESTAVAMVSQNGGCDVGGKSREEIVPGLTGSATTSLRWMGSGQLFLKMLGNGGVPPVEAAWFCWYGMHRPVEVIWQDGSAGRMEYAVVVFPYSDRIGRGGDWTSLNTSDENLDVSVAGNKGAVDSRSAQLENSEVTASEVTAPREIVVHTQTAPSAQLDTAPCSLTLTIRTKSGEVLAGDAHQEDGEQVKLLISKEEPITTYRRGWKRKQAKIADRICFICHQKLLPGKDVAALVNVKSGQMVCGSRNRRGVFHVFHTSCLIDWIAFCEAKAWKASHSENRNKKVRRSRQTVVDQSLDPSGRQDVAGTKTGIGEDGVIFCPECQGTGVKVHSAQLERPRFRLAQVFNWLLELIQARKSWIDHPIQQVKGASGLLFVTPEKTKSQGVVQSQGLIHCYSAGSSGDLAGTVHNSCSAICLFIPLSVQAAASVQLRSPRLGQFISPLTAGSRNLVNLAFFDSLGGGTGSSWGSAHVTFYSGAADAFGTKVVLLVLLQVELMGMAILIVWAMEWTLLLLAPLFSTLVSAMERASSQCALTHSVLAESWKDYSQQSCCDGSNGNGACALTGGDQKFSGIPSSPWKEDSSLEDGNEEAGGRDVTV</sequence>
<evidence type="ECO:0000256" key="2">
    <source>
        <dbReference type="SAM" id="Phobius"/>
    </source>
</evidence>
<proteinExistence type="predicted"/>
<dbReference type="InterPro" id="IPR036236">
    <property type="entry name" value="Znf_C2H2_sf"/>
</dbReference>
<feature type="region of interest" description="Disordered" evidence="1">
    <location>
        <begin position="671"/>
        <end position="697"/>
    </location>
</feature>
<protein>
    <recommendedName>
        <fullName evidence="3">C2H2-type domain-containing protein</fullName>
    </recommendedName>
</protein>
<organism evidence="4 5">
    <name type="scientific">Sphagnum troendelagicum</name>
    <dbReference type="NCBI Taxonomy" id="128251"/>
    <lineage>
        <taxon>Eukaryota</taxon>
        <taxon>Viridiplantae</taxon>
        <taxon>Streptophyta</taxon>
        <taxon>Embryophyta</taxon>
        <taxon>Bryophyta</taxon>
        <taxon>Sphagnophytina</taxon>
        <taxon>Sphagnopsida</taxon>
        <taxon>Sphagnales</taxon>
        <taxon>Sphagnaceae</taxon>
        <taxon>Sphagnum</taxon>
    </lineage>
</organism>
<evidence type="ECO:0000259" key="3">
    <source>
        <dbReference type="PROSITE" id="PS00028"/>
    </source>
</evidence>
<keyword evidence="2" id="KW-0472">Membrane</keyword>